<evidence type="ECO:0000259" key="4">
    <source>
        <dbReference type="Pfam" id="PF00535"/>
    </source>
</evidence>
<feature type="domain" description="Glycosyltransferase 2-like" evidence="4">
    <location>
        <begin position="20"/>
        <end position="185"/>
    </location>
</feature>
<dbReference type="InterPro" id="IPR001173">
    <property type="entry name" value="Glyco_trans_2-like"/>
</dbReference>
<dbReference type="GO" id="GO:0016020">
    <property type="term" value="C:membrane"/>
    <property type="evidence" value="ECO:0007669"/>
    <property type="project" value="GOC"/>
</dbReference>
<dbReference type="Pfam" id="PF00535">
    <property type="entry name" value="Glycos_transf_2"/>
    <property type="match status" value="1"/>
</dbReference>
<dbReference type="CDD" id="cd06442">
    <property type="entry name" value="DPM1_like"/>
    <property type="match status" value="1"/>
</dbReference>
<evidence type="ECO:0000313" key="5">
    <source>
        <dbReference type="EMBL" id="QDS90391.1"/>
    </source>
</evidence>
<dbReference type="RefSeq" id="WP_246105822.1">
    <property type="nucleotide sequence ID" value="NZ_CP036261.1"/>
</dbReference>
<dbReference type="Proteomes" id="UP000319557">
    <property type="component" value="Chromosome"/>
</dbReference>
<protein>
    <submittedName>
        <fullName evidence="5">Undecaprenyl-phosphate mannosyltransferase</fullName>
        <ecNumber evidence="5">2.4.1.54</ecNumber>
    </submittedName>
</protein>
<reference evidence="5 6" key="1">
    <citation type="submission" date="2019-02" db="EMBL/GenBank/DDBJ databases">
        <title>Deep-cultivation of Planctomycetes and their phenomic and genomic characterization uncovers novel biology.</title>
        <authorList>
            <person name="Wiegand S."/>
            <person name="Jogler M."/>
            <person name="Boedeker C."/>
            <person name="Pinto D."/>
            <person name="Vollmers J."/>
            <person name="Rivas-Marin E."/>
            <person name="Kohn T."/>
            <person name="Peeters S.H."/>
            <person name="Heuer A."/>
            <person name="Rast P."/>
            <person name="Oberbeckmann S."/>
            <person name="Bunk B."/>
            <person name="Jeske O."/>
            <person name="Meyerdierks A."/>
            <person name="Storesund J.E."/>
            <person name="Kallscheuer N."/>
            <person name="Luecker S."/>
            <person name="Lage O.M."/>
            <person name="Pohl T."/>
            <person name="Merkel B.J."/>
            <person name="Hornburger P."/>
            <person name="Mueller R.-W."/>
            <person name="Bruemmer F."/>
            <person name="Labrenz M."/>
            <person name="Spormann A.M."/>
            <person name="Op den Camp H."/>
            <person name="Overmann J."/>
            <person name="Amann R."/>
            <person name="Jetten M.S.M."/>
            <person name="Mascher T."/>
            <person name="Medema M.H."/>
            <person name="Devos D.P."/>
            <person name="Kaster A.-K."/>
            <person name="Ovreas L."/>
            <person name="Rohde M."/>
            <person name="Galperin M.Y."/>
            <person name="Jogler C."/>
        </authorList>
    </citation>
    <scope>NUCLEOTIDE SEQUENCE [LARGE SCALE GENOMIC DNA]</scope>
    <source>
        <strain evidence="5 6">EC9</strain>
    </source>
</reference>
<dbReference type="KEGG" id="ruv:EC9_45990"/>
<sequence length="251" mass="27151">MIDSPDKDEHGGAPVARVLVAVCTYNELDSLPELVAGIRAALPSADVLVVDDGSPDGTGEWAADKAGRDPWFTVIQRGRKLGLGSAIVAAMRHASDAGYDFLVNLDGDMSHDPVEIPKLVDVAHREQADVVIGSRYVPGGAIEGWPMSRLVISGLLNRVARIALGLQARDCSGAYRCYRVDTLDKVDLNRIRASGYAMLEEILWLLTHRDAKIVEIPIRFVNRVQGSSKLSLGEAVKSIAMLARIACSPRR</sequence>
<keyword evidence="6" id="KW-1185">Reference proteome</keyword>
<dbReference type="SUPFAM" id="SSF53448">
    <property type="entry name" value="Nucleotide-diphospho-sugar transferases"/>
    <property type="match status" value="1"/>
</dbReference>
<dbReference type="EC" id="2.4.1.54" evidence="5"/>
<dbReference type="GO" id="GO:0047267">
    <property type="term" value="F:undecaprenyl-phosphate mannosyltransferase activity"/>
    <property type="evidence" value="ECO:0007669"/>
    <property type="project" value="UniProtKB-EC"/>
</dbReference>
<dbReference type="FunFam" id="3.90.550.10:FF:000122">
    <property type="entry name" value="Dolichol-phosphate mannosyltransferase subunit 1"/>
    <property type="match status" value="1"/>
</dbReference>
<gene>
    <name evidence="5" type="ORF">EC9_45990</name>
</gene>
<dbReference type="GO" id="GO:0004582">
    <property type="term" value="F:dolichyl-phosphate beta-D-mannosyltransferase activity"/>
    <property type="evidence" value="ECO:0007669"/>
    <property type="project" value="InterPro"/>
</dbReference>
<keyword evidence="2 5" id="KW-0328">Glycosyltransferase</keyword>
<accession>A0A517M690</accession>
<dbReference type="Gene3D" id="3.90.550.10">
    <property type="entry name" value="Spore Coat Polysaccharide Biosynthesis Protein SpsA, Chain A"/>
    <property type="match status" value="1"/>
</dbReference>
<dbReference type="GO" id="GO:0009247">
    <property type="term" value="P:glycolipid biosynthetic process"/>
    <property type="evidence" value="ECO:0007669"/>
    <property type="project" value="TreeGrafter"/>
</dbReference>
<evidence type="ECO:0000313" key="6">
    <source>
        <dbReference type="Proteomes" id="UP000319557"/>
    </source>
</evidence>
<organism evidence="5 6">
    <name type="scientific">Rosistilla ulvae</name>
    <dbReference type="NCBI Taxonomy" id="1930277"/>
    <lineage>
        <taxon>Bacteria</taxon>
        <taxon>Pseudomonadati</taxon>
        <taxon>Planctomycetota</taxon>
        <taxon>Planctomycetia</taxon>
        <taxon>Pirellulales</taxon>
        <taxon>Pirellulaceae</taxon>
        <taxon>Rosistilla</taxon>
    </lineage>
</organism>
<dbReference type="AlphaFoldDB" id="A0A517M690"/>
<proteinExistence type="inferred from homology"/>
<dbReference type="InterPro" id="IPR029044">
    <property type="entry name" value="Nucleotide-diphossugar_trans"/>
</dbReference>
<keyword evidence="3 5" id="KW-0808">Transferase</keyword>
<dbReference type="PANTHER" id="PTHR43398">
    <property type="entry name" value="DOLICHOL-PHOSPHATE MANNOSYLTRANSFERASE SUBUNIT 1"/>
    <property type="match status" value="1"/>
</dbReference>
<name>A0A517M690_9BACT</name>
<dbReference type="PANTHER" id="PTHR43398:SF1">
    <property type="entry name" value="DOLICHOL-PHOSPHATE MANNOSYLTRANSFERASE SUBUNIT 1"/>
    <property type="match status" value="1"/>
</dbReference>
<evidence type="ECO:0000256" key="1">
    <source>
        <dbReference type="ARBA" id="ARBA00006739"/>
    </source>
</evidence>
<comment type="similarity">
    <text evidence="1">Belongs to the glycosyltransferase 2 family.</text>
</comment>
<dbReference type="InterPro" id="IPR039528">
    <property type="entry name" value="DPM1-like"/>
</dbReference>
<evidence type="ECO:0000256" key="2">
    <source>
        <dbReference type="ARBA" id="ARBA00022676"/>
    </source>
</evidence>
<dbReference type="EMBL" id="CP036261">
    <property type="protein sequence ID" value="QDS90391.1"/>
    <property type="molecule type" value="Genomic_DNA"/>
</dbReference>
<evidence type="ECO:0000256" key="3">
    <source>
        <dbReference type="ARBA" id="ARBA00022679"/>
    </source>
</evidence>